<evidence type="ECO:0000313" key="1">
    <source>
        <dbReference type="EMBL" id="CAE7688238.1"/>
    </source>
</evidence>
<proteinExistence type="predicted"/>
<reference evidence="1" key="1">
    <citation type="submission" date="2021-02" db="EMBL/GenBank/DDBJ databases">
        <authorList>
            <person name="Dougan E. K."/>
            <person name="Rhodes N."/>
            <person name="Thang M."/>
            <person name="Chan C."/>
        </authorList>
    </citation>
    <scope>NUCLEOTIDE SEQUENCE</scope>
</reference>
<keyword evidence="2" id="KW-1185">Reference proteome</keyword>
<dbReference type="Proteomes" id="UP000649617">
    <property type="component" value="Unassembled WGS sequence"/>
</dbReference>
<dbReference type="InterPro" id="IPR036770">
    <property type="entry name" value="Ankyrin_rpt-contain_sf"/>
</dbReference>
<accession>A0A812WKZ1</accession>
<name>A0A812WKZ1_SYMPI</name>
<dbReference type="EMBL" id="CAJNIZ010044421">
    <property type="protein sequence ID" value="CAE7688238.1"/>
    <property type="molecule type" value="Genomic_DNA"/>
</dbReference>
<dbReference type="AlphaFoldDB" id="A0A812WKZ1"/>
<evidence type="ECO:0000313" key="2">
    <source>
        <dbReference type="Proteomes" id="UP000649617"/>
    </source>
</evidence>
<sequence length="112" mass="12190">MIAAAYGQIRAACRLLAGGADVHQRGVLRHWGFQGNALCRACEEGNEEVAHLLVEAGAANDAVEIIRALLCAHTGGLPKSSKIVQLLQHKRRRRLGPFARRASLARRGRNFV</sequence>
<dbReference type="SUPFAM" id="SSF48403">
    <property type="entry name" value="Ankyrin repeat"/>
    <property type="match status" value="1"/>
</dbReference>
<dbReference type="Gene3D" id="1.25.40.20">
    <property type="entry name" value="Ankyrin repeat-containing domain"/>
    <property type="match status" value="1"/>
</dbReference>
<gene>
    <name evidence="1" type="ORF">SPIL2461_LOCUS19261</name>
</gene>
<organism evidence="1 2">
    <name type="scientific">Symbiodinium pilosum</name>
    <name type="common">Dinoflagellate</name>
    <dbReference type="NCBI Taxonomy" id="2952"/>
    <lineage>
        <taxon>Eukaryota</taxon>
        <taxon>Sar</taxon>
        <taxon>Alveolata</taxon>
        <taxon>Dinophyceae</taxon>
        <taxon>Suessiales</taxon>
        <taxon>Symbiodiniaceae</taxon>
        <taxon>Symbiodinium</taxon>
    </lineage>
</organism>
<comment type="caution">
    <text evidence="1">The sequence shown here is derived from an EMBL/GenBank/DDBJ whole genome shotgun (WGS) entry which is preliminary data.</text>
</comment>
<protein>
    <submittedName>
        <fullName evidence="1">Uncharacterized protein</fullName>
    </submittedName>
</protein>